<dbReference type="EMBL" id="MU859804">
    <property type="protein sequence ID" value="KAK3946521.1"/>
    <property type="molecule type" value="Genomic_DNA"/>
</dbReference>
<feature type="region of interest" description="Disordered" evidence="1">
    <location>
        <begin position="133"/>
        <end position="161"/>
    </location>
</feature>
<evidence type="ECO:0000313" key="3">
    <source>
        <dbReference type="Proteomes" id="UP001303222"/>
    </source>
</evidence>
<accession>A0AAN6SB59</accession>
<evidence type="ECO:0000256" key="1">
    <source>
        <dbReference type="SAM" id="MobiDB-lite"/>
    </source>
</evidence>
<name>A0AAN6SB59_9PEZI</name>
<dbReference type="Proteomes" id="UP001303222">
    <property type="component" value="Unassembled WGS sequence"/>
</dbReference>
<comment type="caution">
    <text evidence="2">The sequence shown here is derived from an EMBL/GenBank/DDBJ whole genome shotgun (WGS) entry which is preliminary data.</text>
</comment>
<feature type="compositionally biased region" description="Polar residues" evidence="1">
    <location>
        <begin position="133"/>
        <end position="152"/>
    </location>
</feature>
<protein>
    <submittedName>
        <fullName evidence="2">Uncharacterized protein</fullName>
    </submittedName>
</protein>
<evidence type="ECO:0000313" key="2">
    <source>
        <dbReference type="EMBL" id="KAK3946521.1"/>
    </source>
</evidence>
<sequence length="187" mass="20163">MAAPVTDFDVAISAINAIVGSEHEQLFENITESLNGAAHQHPGNPVAEEILSAAPELAQHAAFPHVIIALAQLVHADLVQANTFVGAAQDSLETAHQQIANQDNAITSLQHEKTAETQIRALKKAIRNKITTPASVPVPNSNNEATMATPKTRTNKDPATYTGEDASAVKRAEAFQDWRDKIQLCWF</sequence>
<reference evidence="2" key="1">
    <citation type="journal article" date="2023" name="Mol. Phylogenet. Evol.">
        <title>Genome-scale phylogeny and comparative genomics of the fungal order Sordariales.</title>
        <authorList>
            <person name="Hensen N."/>
            <person name="Bonometti L."/>
            <person name="Westerberg I."/>
            <person name="Brannstrom I.O."/>
            <person name="Guillou S."/>
            <person name="Cros-Aarteil S."/>
            <person name="Calhoun S."/>
            <person name="Haridas S."/>
            <person name="Kuo A."/>
            <person name="Mondo S."/>
            <person name="Pangilinan J."/>
            <person name="Riley R."/>
            <person name="LaButti K."/>
            <person name="Andreopoulos B."/>
            <person name="Lipzen A."/>
            <person name="Chen C."/>
            <person name="Yan M."/>
            <person name="Daum C."/>
            <person name="Ng V."/>
            <person name="Clum A."/>
            <person name="Steindorff A."/>
            <person name="Ohm R.A."/>
            <person name="Martin F."/>
            <person name="Silar P."/>
            <person name="Natvig D.O."/>
            <person name="Lalanne C."/>
            <person name="Gautier V."/>
            <person name="Ament-Velasquez S.L."/>
            <person name="Kruys A."/>
            <person name="Hutchinson M.I."/>
            <person name="Powell A.J."/>
            <person name="Barry K."/>
            <person name="Miller A.N."/>
            <person name="Grigoriev I.V."/>
            <person name="Debuchy R."/>
            <person name="Gladieux P."/>
            <person name="Hiltunen Thoren M."/>
            <person name="Johannesson H."/>
        </authorList>
    </citation>
    <scope>NUCLEOTIDE SEQUENCE</scope>
    <source>
        <strain evidence="2">CBS 626.80</strain>
    </source>
</reference>
<dbReference type="AlphaFoldDB" id="A0AAN6SB59"/>
<organism evidence="2 3">
    <name type="scientific">Pseudoneurospora amorphoporcata</name>
    <dbReference type="NCBI Taxonomy" id="241081"/>
    <lineage>
        <taxon>Eukaryota</taxon>
        <taxon>Fungi</taxon>
        <taxon>Dikarya</taxon>
        <taxon>Ascomycota</taxon>
        <taxon>Pezizomycotina</taxon>
        <taxon>Sordariomycetes</taxon>
        <taxon>Sordariomycetidae</taxon>
        <taxon>Sordariales</taxon>
        <taxon>Sordariaceae</taxon>
        <taxon>Pseudoneurospora</taxon>
    </lineage>
</organism>
<proteinExistence type="predicted"/>
<keyword evidence="3" id="KW-1185">Reference proteome</keyword>
<reference evidence="2" key="2">
    <citation type="submission" date="2023-06" db="EMBL/GenBank/DDBJ databases">
        <authorList>
            <consortium name="Lawrence Berkeley National Laboratory"/>
            <person name="Mondo S.J."/>
            <person name="Hensen N."/>
            <person name="Bonometti L."/>
            <person name="Westerberg I."/>
            <person name="Brannstrom I.O."/>
            <person name="Guillou S."/>
            <person name="Cros-Aarteil S."/>
            <person name="Calhoun S."/>
            <person name="Haridas S."/>
            <person name="Kuo A."/>
            <person name="Pangilinan J."/>
            <person name="Riley R."/>
            <person name="Labutti K."/>
            <person name="Andreopoulos B."/>
            <person name="Lipzen A."/>
            <person name="Chen C."/>
            <person name="Yanf M."/>
            <person name="Daum C."/>
            <person name="Ng V."/>
            <person name="Clum A."/>
            <person name="Steindorff A."/>
            <person name="Ohm R."/>
            <person name="Martin F."/>
            <person name="Silar P."/>
            <person name="Natvig D."/>
            <person name="Lalanne C."/>
            <person name="Gautier V."/>
            <person name="Ament-Velasquez S.L."/>
            <person name="Kruys A."/>
            <person name="Hutchinson M.I."/>
            <person name="Powell A.J."/>
            <person name="Barry K."/>
            <person name="Miller A.N."/>
            <person name="Grigoriev I.V."/>
            <person name="Debuchy R."/>
            <person name="Gladieux P."/>
            <person name="Thoren M.H."/>
            <person name="Johannesson H."/>
        </authorList>
    </citation>
    <scope>NUCLEOTIDE SEQUENCE</scope>
    <source>
        <strain evidence="2">CBS 626.80</strain>
    </source>
</reference>
<gene>
    <name evidence="2" type="ORF">QBC32DRAFT_320088</name>
</gene>